<evidence type="ECO:0000256" key="1">
    <source>
        <dbReference type="SAM" id="MobiDB-lite"/>
    </source>
</evidence>
<proteinExistence type="predicted"/>
<feature type="region of interest" description="Disordered" evidence="1">
    <location>
        <begin position="1"/>
        <end position="89"/>
    </location>
</feature>
<keyword evidence="3" id="KW-1185">Reference proteome</keyword>
<dbReference type="AlphaFoldDB" id="A0A921NWR5"/>
<accession>A0A921NWR5</accession>
<evidence type="ECO:0000313" key="3">
    <source>
        <dbReference type="Proteomes" id="UP000698242"/>
    </source>
</evidence>
<name>A0A921NWR5_9RHOB</name>
<gene>
    <name evidence="2" type="ORF">PMES_00555</name>
</gene>
<sequence length="89" mass="9750">MQEGHGDDTIQSAYVTGDQAEGRIQAVTDNPIEEVNRPEQCDKGDKRRGATKEGAHVIPVHHVGDSRRPHSTFNGFRALHRMPPPGKGV</sequence>
<protein>
    <submittedName>
        <fullName evidence="2">Uncharacterized protein</fullName>
    </submittedName>
</protein>
<organism evidence="2 3">
    <name type="scientific">Profundibacterium mesophilum KAUST100406-0324</name>
    <dbReference type="NCBI Taxonomy" id="1037889"/>
    <lineage>
        <taxon>Bacteria</taxon>
        <taxon>Pseudomonadati</taxon>
        <taxon>Pseudomonadota</taxon>
        <taxon>Alphaproteobacteria</taxon>
        <taxon>Rhodobacterales</taxon>
        <taxon>Roseobacteraceae</taxon>
        <taxon>Profundibacterium</taxon>
    </lineage>
</organism>
<evidence type="ECO:0000313" key="2">
    <source>
        <dbReference type="EMBL" id="KAF0677088.1"/>
    </source>
</evidence>
<comment type="caution">
    <text evidence="2">The sequence shown here is derived from an EMBL/GenBank/DDBJ whole genome shotgun (WGS) entry which is preliminary data.</text>
</comment>
<reference evidence="2" key="1">
    <citation type="submission" date="2013-03" db="EMBL/GenBank/DDBJ databases">
        <title>Genome Sequence of the Profundibacterium mesophilum strain KAUST100406-0324T from Red Sea, a novel genus in the family Rhodobacteraceae.</title>
        <authorList>
            <person name="Essack M."/>
            <person name="Alam I."/>
            <person name="Lafi F."/>
            <person name="Alawi W."/>
            <person name="Kamanu F."/>
            <person name="Al-Suwailem A."/>
            <person name="Lee O.O."/>
            <person name="Xu Y."/>
            <person name="Bajic V."/>
            <person name="Qian P.-Y."/>
            <person name="Archer J."/>
        </authorList>
    </citation>
    <scope>NUCLEOTIDE SEQUENCE</scope>
    <source>
        <strain evidence="2">KAUST100406-0324</strain>
    </source>
</reference>
<dbReference type="EMBL" id="APKE01000008">
    <property type="protein sequence ID" value="KAF0677088.1"/>
    <property type="molecule type" value="Genomic_DNA"/>
</dbReference>
<feature type="compositionally biased region" description="Basic and acidic residues" evidence="1">
    <location>
        <begin position="34"/>
        <end position="55"/>
    </location>
</feature>
<dbReference type="Proteomes" id="UP000698242">
    <property type="component" value="Unassembled WGS sequence"/>
</dbReference>